<accession>A0ABN8AM91</accession>
<dbReference type="EMBL" id="OU912926">
    <property type="protein sequence ID" value="CAG9931555.1"/>
    <property type="molecule type" value="Genomic_DNA"/>
</dbReference>
<protein>
    <submittedName>
        <fullName evidence="1">Uncharacterized protein</fullName>
    </submittedName>
</protein>
<evidence type="ECO:0000313" key="1">
    <source>
        <dbReference type="EMBL" id="CAG9931555.1"/>
    </source>
</evidence>
<proteinExistence type="predicted"/>
<gene>
    <name evidence="1" type="ORF">NTG6680_0302</name>
</gene>
<reference evidence="1 2" key="1">
    <citation type="submission" date="2021-10" db="EMBL/GenBank/DDBJ databases">
        <authorList>
            <person name="Koch H."/>
        </authorList>
    </citation>
    <scope>NUCLEOTIDE SEQUENCE [LARGE SCALE GENOMIC DNA]</scope>
    <source>
        <strain evidence="1">6680</strain>
    </source>
</reference>
<keyword evidence="2" id="KW-1185">Reference proteome</keyword>
<evidence type="ECO:0000313" key="2">
    <source>
        <dbReference type="Proteomes" id="UP000839052"/>
    </source>
</evidence>
<sequence length="112" mass="13213">MRDVTWRFAQRLCQLHRKITGVIAMQHLFGALDQDVSRCQFRCNNAHSLRKQFGKMGFEIQDGKHYTTLSQEARIIALDRAPNDRVQLLRAFAYTLNHFIDLKPDLFNFKLF</sequence>
<dbReference type="Proteomes" id="UP000839052">
    <property type="component" value="Chromosome"/>
</dbReference>
<organism evidence="1 2">
    <name type="scientific">Candidatus Nitrotoga arctica</name>
    <dbReference type="NCBI Taxonomy" id="453162"/>
    <lineage>
        <taxon>Bacteria</taxon>
        <taxon>Pseudomonadati</taxon>
        <taxon>Pseudomonadota</taxon>
        <taxon>Betaproteobacteria</taxon>
        <taxon>Nitrosomonadales</taxon>
        <taxon>Gallionellaceae</taxon>
        <taxon>Candidatus Nitrotoga</taxon>
    </lineage>
</organism>
<name>A0ABN8AM91_9PROT</name>